<evidence type="ECO:0000256" key="3">
    <source>
        <dbReference type="ARBA" id="ARBA00022692"/>
    </source>
</evidence>
<evidence type="ECO:0000256" key="2">
    <source>
        <dbReference type="ARBA" id="ARBA00009700"/>
    </source>
</evidence>
<evidence type="ECO:0000256" key="5">
    <source>
        <dbReference type="ARBA" id="ARBA00023136"/>
    </source>
</evidence>
<evidence type="ECO:0000256" key="4">
    <source>
        <dbReference type="ARBA" id="ARBA00022989"/>
    </source>
</evidence>
<sequence>MSNPASTVEEAEALLNRCKALSHRVSIYAKKLVGEQDALAVEIKSLQANLQSLRKAKSAVEDRQEQQQISELLSEAAATINGVGPGGDLRRLCNPKMPRLLSLLLGDKVSLVALRKDQAVGIREEYHAFRNRAVGIMGTVPLLLYSGMKRADHVSVEGGKDSISLTPALLTGLQLYFAWLCYFYVAMALREAVLLVNGSHIKPWWIAHHWWSALGSLLMLALPISSPTVYYFAESFMLWSTFQAGVMLVQNRYQKRRMYTRIALGKNSAMDVVSGESSGSAGQLLLLYPLLFILQGWQLWIGVDLAIKTWPALVNPEGWLEAERCQSDLRGMRGTFLCGLIFAYMALRNSFATIATITEKRQTRLQQRRQ</sequence>
<evidence type="ECO:0000313" key="6">
    <source>
        <dbReference type="EMBL" id="SZX74957.1"/>
    </source>
</evidence>
<dbReference type="PANTHER" id="PTHR21433:SF0">
    <property type="entry name" value="TRANSMEMBRANE PROTEIN 120 HOMOLOG"/>
    <property type="match status" value="1"/>
</dbReference>
<dbReference type="OrthoDB" id="2015098at2759"/>
<dbReference type="AlphaFoldDB" id="A0A383WBF4"/>
<dbReference type="PANTHER" id="PTHR21433">
    <property type="entry name" value="TRANSMEMBRANE PROTEIN INDUCED BY TUMOR NECROSIS FACTOR ALPHA"/>
    <property type="match status" value="1"/>
</dbReference>
<name>A0A383WBF4_TETOB</name>
<reference evidence="6 7" key="1">
    <citation type="submission" date="2016-10" db="EMBL/GenBank/DDBJ databases">
        <authorList>
            <person name="Cai Z."/>
        </authorList>
    </citation>
    <scope>NUCLEOTIDE SEQUENCE [LARGE SCALE GENOMIC DNA]</scope>
</reference>
<proteinExistence type="inferred from homology"/>
<dbReference type="Proteomes" id="UP000256970">
    <property type="component" value="Unassembled WGS sequence"/>
</dbReference>
<dbReference type="EMBL" id="FNXT01001221">
    <property type="protein sequence ID" value="SZX74957.1"/>
    <property type="molecule type" value="Genomic_DNA"/>
</dbReference>
<keyword evidence="4" id="KW-1133">Transmembrane helix</keyword>
<dbReference type="InterPro" id="IPR012926">
    <property type="entry name" value="TMEM120A/B"/>
</dbReference>
<keyword evidence="7" id="KW-1185">Reference proteome</keyword>
<gene>
    <name evidence="6" type="ORF">BQ4739_LOCUS15274</name>
</gene>
<evidence type="ECO:0000313" key="7">
    <source>
        <dbReference type="Proteomes" id="UP000256970"/>
    </source>
</evidence>
<keyword evidence="5" id="KW-0472">Membrane</keyword>
<keyword evidence="3" id="KW-0812">Transmembrane</keyword>
<dbReference type="GO" id="GO:0016020">
    <property type="term" value="C:membrane"/>
    <property type="evidence" value="ECO:0007669"/>
    <property type="project" value="UniProtKB-SubCell"/>
</dbReference>
<dbReference type="Pfam" id="PF07851">
    <property type="entry name" value="TMEM120A-B"/>
    <property type="match status" value="1"/>
</dbReference>
<organism evidence="6 7">
    <name type="scientific">Tetradesmus obliquus</name>
    <name type="common">Green alga</name>
    <name type="synonym">Acutodesmus obliquus</name>
    <dbReference type="NCBI Taxonomy" id="3088"/>
    <lineage>
        <taxon>Eukaryota</taxon>
        <taxon>Viridiplantae</taxon>
        <taxon>Chlorophyta</taxon>
        <taxon>core chlorophytes</taxon>
        <taxon>Chlorophyceae</taxon>
        <taxon>CS clade</taxon>
        <taxon>Sphaeropleales</taxon>
        <taxon>Scenedesmaceae</taxon>
        <taxon>Tetradesmus</taxon>
    </lineage>
</organism>
<comment type="similarity">
    <text evidence="2">Belongs to the TMEM120 family.</text>
</comment>
<accession>A0A383WBF4</accession>
<evidence type="ECO:0000256" key="1">
    <source>
        <dbReference type="ARBA" id="ARBA00004141"/>
    </source>
</evidence>
<comment type="subcellular location">
    <subcellularLocation>
        <location evidence="1">Membrane</location>
        <topology evidence="1">Multi-pass membrane protein</topology>
    </subcellularLocation>
</comment>
<protein>
    <submittedName>
        <fullName evidence="6">Uncharacterized protein</fullName>
    </submittedName>
</protein>